<gene>
    <name evidence="2" type="ORF">CC78DRAFT_538352</name>
</gene>
<evidence type="ECO:0000313" key="2">
    <source>
        <dbReference type="EMBL" id="KAF2257680.1"/>
    </source>
</evidence>
<dbReference type="OrthoDB" id="4358338at2759"/>
<keyword evidence="3" id="KW-1185">Reference proteome</keyword>
<evidence type="ECO:0000256" key="1">
    <source>
        <dbReference type="SAM" id="Phobius"/>
    </source>
</evidence>
<keyword evidence="1" id="KW-0812">Transmembrane</keyword>
<dbReference type="AlphaFoldDB" id="A0A9P4K026"/>
<proteinExistence type="predicted"/>
<name>A0A9P4K026_9PLEO</name>
<reference evidence="3" key="1">
    <citation type="journal article" date="2020" name="Stud. Mycol.">
        <title>101 Dothideomycetes genomes: A test case for predicting lifestyles and emergence of pathogens.</title>
        <authorList>
            <person name="Haridas S."/>
            <person name="Albert R."/>
            <person name="Binder M."/>
            <person name="Bloem J."/>
            <person name="LaButti K."/>
            <person name="Salamov A."/>
            <person name="Andreopoulos B."/>
            <person name="Baker S."/>
            <person name="Barry K."/>
            <person name="Bills G."/>
            <person name="Bluhm B."/>
            <person name="Cannon C."/>
            <person name="Castanera R."/>
            <person name="Culley D."/>
            <person name="Daum C."/>
            <person name="Ezra D."/>
            <person name="Gonzalez J."/>
            <person name="Henrissat B."/>
            <person name="Kuo A."/>
            <person name="Liang C."/>
            <person name="Lipzen A."/>
            <person name="Lutzoni F."/>
            <person name="Magnuson J."/>
            <person name="Mondo S."/>
            <person name="Nolan M."/>
            <person name="Ohm R."/>
            <person name="Pangilinan J."/>
            <person name="Park H.-J."/>
            <person name="Ramirez L."/>
            <person name="Alfaro M."/>
            <person name="Sun H."/>
            <person name="Tritt A."/>
            <person name="Yoshinaga Y."/>
            <person name="Zwiers L.-H."/>
            <person name="Turgeon B."/>
            <person name="Goodwin S."/>
            <person name="Spatafora J."/>
            <person name="Crous P."/>
            <person name="Grigoriev I."/>
        </authorList>
    </citation>
    <scope>NUCLEOTIDE SEQUENCE [LARGE SCALE GENOMIC DNA]</scope>
    <source>
        <strain evidence="3">CBS 304.66</strain>
    </source>
</reference>
<organism evidence="2 3">
    <name type="scientific">Lojkania enalia</name>
    <dbReference type="NCBI Taxonomy" id="147567"/>
    <lineage>
        <taxon>Eukaryota</taxon>
        <taxon>Fungi</taxon>
        <taxon>Dikarya</taxon>
        <taxon>Ascomycota</taxon>
        <taxon>Pezizomycotina</taxon>
        <taxon>Dothideomycetes</taxon>
        <taxon>Pleosporomycetidae</taxon>
        <taxon>Pleosporales</taxon>
        <taxon>Pleosporales incertae sedis</taxon>
        <taxon>Lojkania</taxon>
    </lineage>
</organism>
<accession>A0A9P4K026</accession>
<dbReference type="Proteomes" id="UP000800093">
    <property type="component" value="Unassembled WGS sequence"/>
</dbReference>
<feature type="transmembrane region" description="Helical" evidence="1">
    <location>
        <begin position="53"/>
        <end position="76"/>
    </location>
</feature>
<evidence type="ECO:0000313" key="3">
    <source>
        <dbReference type="Proteomes" id="UP000800093"/>
    </source>
</evidence>
<keyword evidence="1" id="KW-0472">Membrane</keyword>
<comment type="caution">
    <text evidence="2">The sequence shown here is derived from an EMBL/GenBank/DDBJ whole genome shotgun (WGS) entry which is preliminary data.</text>
</comment>
<keyword evidence="1" id="KW-1133">Transmembrane helix</keyword>
<dbReference type="EMBL" id="ML986877">
    <property type="protein sequence ID" value="KAF2257680.1"/>
    <property type="molecule type" value="Genomic_DNA"/>
</dbReference>
<sequence length="118" mass="12528">MNAAAGAATATVGAHLNGVPITTKVLRVAAVAGITKSAITSFRELVARMKVNFAFTMMLMLIFSSFGICLVVTVEISNSAYGRGRWPWIAIKTPHPYNLSSTKRASHCGCCRSGPVLL</sequence>
<protein>
    <submittedName>
        <fullName evidence="2">Uncharacterized protein</fullName>
    </submittedName>
</protein>